<dbReference type="Proteomes" id="UP000789803">
    <property type="component" value="Unassembled WGS sequence"/>
</dbReference>
<name>A0ABN7K5P0_9BACT</name>
<sequence>MSICFDLDHICAISIGHNYDKTPDISRVAPVARRRLGECAKLSYGVSAGLDIDVPVVFSSHYAEINRCFDLLSNLKNEVSPASFSLSVLNAVAAMLSIEHKNTSEILAISARASVEYAILNALKFQKAYVISYFEGVKKEYYLHEPFNIAIGMMVSRGDKYELSFSKSDEISGISEVCFLENFDNLNEWSYSDGELEWKWQKRA</sequence>
<comment type="caution">
    <text evidence="2">The sequence shown here is derived from an EMBL/GenBank/DDBJ whole genome shotgun (WGS) entry which is preliminary data.</text>
</comment>
<organism evidence="2 3">
    <name type="scientific">Campylobacter majalis</name>
    <dbReference type="NCBI Taxonomy" id="2790656"/>
    <lineage>
        <taxon>Bacteria</taxon>
        <taxon>Pseudomonadati</taxon>
        <taxon>Campylobacterota</taxon>
        <taxon>Epsilonproteobacteria</taxon>
        <taxon>Campylobacterales</taxon>
        <taxon>Campylobacteraceae</taxon>
        <taxon>Campylobacter</taxon>
    </lineage>
</organism>
<reference evidence="2 3" key="1">
    <citation type="submission" date="2020-11" db="EMBL/GenBank/DDBJ databases">
        <authorList>
            <person name="Peeters C."/>
        </authorList>
    </citation>
    <scope>NUCLEOTIDE SEQUENCE [LARGE SCALE GENOMIC DNA]</scope>
    <source>
        <strain evidence="2 3">LMG 7974</strain>
    </source>
</reference>
<evidence type="ECO:0000313" key="2">
    <source>
        <dbReference type="EMBL" id="CAD7286946.1"/>
    </source>
</evidence>
<dbReference type="RefSeq" id="WP_229931989.1">
    <property type="nucleotide sequence ID" value="NZ_CAJHOF010000001.1"/>
</dbReference>
<evidence type="ECO:0000313" key="3">
    <source>
        <dbReference type="Proteomes" id="UP000789803"/>
    </source>
</evidence>
<feature type="domain" description="Beta-ketoacyl synthase-like N-terminal" evidence="1">
    <location>
        <begin position="20"/>
        <end position="201"/>
    </location>
</feature>
<keyword evidence="3" id="KW-1185">Reference proteome</keyword>
<accession>A0ABN7K5P0</accession>
<protein>
    <recommendedName>
        <fullName evidence="1">Beta-ketoacyl synthase-like N-terminal domain-containing protein</fullName>
    </recommendedName>
</protein>
<dbReference type="Pfam" id="PF13723">
    <property type="entry name" value="Ketoacyl-synt_2"/>
    <property type="match status" value="1"/>
</dbReference>
<gene>
    <name evidence="2" type="ORF">LMG7974_00163</name>
</gene>
<evidence type="ECO:0000259" key="1">
    <source>
        <dbReference type="Pfam" id="PF13723"/>
    </source>
</evidence>
<dbReference type="EMBL" id="CAJHOF010000001">
    <property type="protein sequence ID" value="CAD7286946.1"/>
    <property type="molecule type" value="Genomic_DNA"/>
</dbReference>
<dbReference type="InterPro" id="IPR014030">
    <property type="entry name" value="Ketoacyl_synth_N"/>
</dbReference>
<proteinExistence type="predicted"/>